<name>A0A914RNM9_PAREQ</name>
<dbReference type="AlphaFoldDB" id="A0A914RNM9"/>
<feature type="region of interest" description="Disordered" evidence="1">
    <location>
        <begin position="1"/>
        <end position="35"/>
    </location>
</feature>
<dbReference type="Proteomes" id="UP000887564">
    <property type="component" value="Unplaced"/>
</dbReference>
<keyword evidence="2" id="KW-1185">Reference proteome</keyword>
<evidence type="ECO:0000256" key="1">
    <source>
        <dbReference type="SAM" id="MobiDB-lite"/>
    </source>
</evidence>
<evidence type="ECO:0000313" key="2">
    <source>
        <dbReference type="Proteomes" id="UP000887564"/>
    </source>
</evidence>
<feature type="compositionally biased region" description="Basic and acidic residues" evidence="1">
    <location>
        <begin position="26"/>
        <end position="35"/>
    </location>
</feature>
<dbReference type="SUPFAM" id="SSF52799">
    <property type="entry name" value="(Phosphotyrosine protein) phosphatases II"/>
    <property type="match status" value="1"/>
</dbReference>
<evidence type="ECO:0000313" key="3">
    <source>
        <dbReference type="WBParaSite" id="PEQ_0000810901-mRNA-1"/>
    </source>
</evidence>
<protein>
    <submittedName>
        <fullName evidence="3">Uncharacterized protein</fullName>
    </submittedName>
</protein>
<proteinExistence type="predicted"/>
<reference evidence="3" key="1">
    <citation type="submission" date="2022-11" db="UniProtKB">
        <authorList>
            <consortium name="WormBaseParasite"/>
        </authorList>
    </citation>
    <scope>IDENTIFICATION</scope>
</reference>
<accession>A0A914RNM9</accession>
<sequence>MMQRGLISESDPLAGAVVDDDATVDDDGKKELSSPKSIVEEIAKNGLQVISDWHNEILKEPPKFDAFLEEINSPKNRYPNVILYDRSPGQRANAAIRIPLIHYKKWVDDSVIPDNLLE</sequence>
<dbReference type="InterPro" id="IPR029021">
    <property type="entry name" value="Prot-tyrosine_phosphatase-like"/>
</dbReference>
<organism evidence="2 3">
    <name type="scientific">Parascaris equorum</name>
    <name type="common">Equine roundworm</name>
    <dbReference type="NCBI Taxonomy" id="6256"/>
    <lineage>
        <taxon>Eukaryota</taxon>
        <taxon>Metazoa</taxon>
        <taxon>Ecdysozoa</taxon>
        <taxon>Nematoda</taxon>
        <taxon>Chromadorea</taxon>
        <taxon>Rhabditida</taxon>
        <taxon>Spirurina</taxon>
        <taxon>Ascaridomorpha</taxon>
        <taxon>Ascaridoidea</taxon>
        <taxon>Ascarididae</taxon>
        <taxon>Parascaris</taxon>
    </lineage>
</organism>
<dbReference type="WBParaSite" id="PEQ_0000810901-mRNA-1">
    <property type="protein sequence ID" value="PEQ_0000810901-mRNA-1"/>
    <property type="gene ID" value="PEQ_0000810901"/>
</dbReference>